<protein>
    <submittedName>
        <fullName evidence="8">Insulinase family protein</fullName>
    </submittedName>
</protein>
<evidence type="ECO:0000256" key="4">
    <source>
        <dbReference type="ARBA" id="ARBA00022833"/>
    </source>
</evidence>
<comment type="caution">
    <text evidence="8">The sequence shown here is derived from an EMBL/GenBank/DDBJ whole genome shotgun (WGS) entry which is preliminary data.</text>
</comment>
<dbReference type="Proteomes" id="UP000885672">
    <property type="component" value="Unassembled WGS sequence"/>
</dbReference>
<dbReference type="Gene3D" id="3.30.830.10">
    <property type="entry name" value="Metalloenzyme, LuxS/M16 peptidase-like"/>
    <property type="match status" value="2"/>
</dbReference>
<evidence type="ECO:0000256" key="5">
    <source>
        <dbReference type="ARBA" id="ARBA00023049"/>
    </source>
</evidence>
<evidence type="ECO:0000259" key="6">
    <source>
        <dbReference type="Pfam" id="PF00675"/>
    </source>
</evidence>
<name>A0A7V0T5X8_UNCW3</name>
<accession>A0A7V0T5X8</accession>
<feature type="domain" description="Peptidase M16 N-terminal" evidence="6">
    <location>
        <begin position="37"/>
        <end position="181"/>
    </location>
</feature>
<dbReference type="InterPro" id="IPR011765">
    <property type="entry name" value="Pept_M16_N"/>
</dbReference>
<evidence type="ECO:0000313" key="8">
    <source>
        <dbReference type="EMBL" id="HDQ99774.1"/>
    </source>
</evidence>
<evidence type="ECO:0000256" key="3">
    <source>
        <dbReference type="ARBA" id="ARBA00022801"/>
    </source>
</evidence>
<dbReference type="InterPro" id="IPR050626">
    <property type="entry name" value="Peptidase_M16"/>
</dbReference>
<evidence type="ECO:0000259" key="7">
    <source>
        <dbReference type="Pfam" id="PF05193"/>
    </source>
</evidence>
<dbReference type="GO" id="GO:0046872">
    <property type="term" value="F:metal ion binding"/>
    <property type="evidence" value="ECO:0007669"/>
    <property type="project" value="InterPro"/>
</dbReference>
<evidence type="ECO:0000256" key="1">
    <source>
        <dbReference type="ARBA" id="ARBA00007261"/>
    </source>
</evidence>
<dbReference type="AlphaFoldDB" id="A0A7V0T5X8"/>
<sequence length="441" mass="50395">MKGPKRAALLLLCVQALGWAGIAERITDYELANGLRVIIYVDSSAPVVATHVWYRVGSYYEPVGRTGISHMTEHMVFKRSPAWPPDGFSQLVQEHGGQSNGFTSTWYSGYFEVFAADRWELALKLEAARMHACIFLDEDFIPEREVVSEEWRLSDNQPTRRLWTDFFATAFQANPQRNPTIGWSDDIRNYTRSAVEEWYRTWYNPANAVLVIAGDVRPDKVRTLVAKHFGRLRGKPVPKVDFYDIEPDQRGARRVEVRMRTSAPALLIGYRMPGRRDTVGYNAAAVTAAVLGDGRLSRLHRRLVVETRLATSVNVWPTAQRDPGLLMLMITPNNEESIPAIERVVTEEIARLAEEPVEERELERVRNGLVANEVFARDNAGRVAYLIASYWALTDDWREFDRELERTRRIGTDEVMAFARDWLRPEFQTVGALLPPQTEAR</sequence>
<dbReference type="InterPro" id="IPR007863">
    <property type="entry name" value="Peptidase_M16_C"/>
</dbReference>
<keyword evidence="3" id="KW-0378">Hydrolase</keyword>
<dbReference type="SUPFAM" id="SSF63411">
    <property type="entry name" value="LuxS/MPP-like metallohydrolase"/>
    <property type="match status" value="2"/>
</dbReference>
<dbReference type="EMBL" id="DSBX01000216">
    <property type="protein sequence ID" value="HDQ99774.1"/>
    <property type="molecule type" value="Genomic_DNA"/>
</dbReference>
<dbReference type="Pfam" id="PF05193">
    <property type="entry name" value="Peptidase_M16_C"/>
    <property type="match status" value="1"/>
</dbReference>
<dbReference type="Pfam" id="PF00675">
    <property type="entry name" value="Peptidase_M16"/>
    <property type="match status" value="1"/>
</dbReference>
<dbReference type="PANTHER" id="PTHR43690:SF17">
    <property type="entry name" value="PROTEIN YHJJ"/>
    <property type="match status" value="1"/>
</dbReference>
<proteinExistence type="inferred from homology"/>
<dbReference type="InterPro" id="IPR011249">
    <property type="entry name" value="Metalloenz_LuxS/M16"/>
</dbReference>
<feature type="domain" description="Peptidase M16 C-terminal" evidence="7">
    <location>
        <begin position="191"/>
        <end position="369"/>
    </location>
</feature>
<organism evidence="8">
    <name type="scientific">candidate division WOR-3 bacterium</name>
    <dbReference type="NCBI Taxonomy" id="2052148"/>
    <lineage>
        <taxon>Bacteria</taxon>
        <taxon>Bacteria division WOR-3</taxon>
    </lineage>
</organism>
<dbReference type="PANTHER" id="PTHR43690">
    <property type="entry name" value="NARDILYSIN"/>
    <property type="match status" value="1"/>
</dbReference>
<comment type="similarity">
    <text evidence="1">Belongs to the peptidase M16 family.</text>
</comment>
<keyword evidence="2" id="KW-0645">Protease</keyword>
<gene>
    <name evidence="8" type="ORF">ENN51_05780</name>
</gene>
<keyword evidence="4" id="KW-0862">Zinc</keyword>
<evidence type="ECO:0000256" key="2">
    <source>
        <dbReference type="ARBA" id="ARBA00022670"/>
    </source>
</evidence>
<keyword evidence="5" id="KW-0482">Metalloprotease</keyword>
<dbReference type="GO" id="GO:0006508">
    <property type="term" value="P:proteolysis"/>
    <property type="evidence" value="ECO:0007669"/>
    <property type="project" value="UniProtKB-KW"/>
</dbReference>
<reference evidence="8" key="1">
    <citation type="journal article" date="2020" name="mSystems">
        <title>Genome- and Community-Level Interaction Insights into Carbon Utilization and Element Cycling Functions of Hydrothermarchaeota in Hydrothermal Sediment.</title>
        <authorList>
            <person name="Zhou Z."/>
            <person name="Liu Y."/>
            <person name="Xu W."/>
            <person name="Pan J."/>
            <person name="Luo Z.H."/>
            <person name="Li M."/>
        </authorList>
    </citation>
    <scope>NUCLEOTIDE SEQUENCE [LARGE SCALE GENOMIC DNA]</scope>
    <source>
        <strain evidence="8">SpSt-1182</strain>
    </source>
</reference>
<dbReference type="GO" id="GO:0008237">
    <property type="term" value="F:metallopeptidase activity"/>
    <property type="evidence" value="ECO:0007669"/>
    <property type="project" value="UniProtKB-KW"/>
</dbReference>